<evidence type="ECO:0000313" key="3">
    <source>
        <dbReference type="Proteomes" id="UP000680839"/>
    </source>
</evidence>
<gene>
    <name evidence="2" type="ORF">KMZ29_02560</name>
</gene>
<dbReference type="Proteomes" id="UP000680839">
    <property type="component" value="Chromosome"/>
</dbReference>
<dbReference type="RefSeq" id="WP_215622337.1">
    <property type="nucleotide sequence ID" value="NZ_CP076134.1"/>
</dbReference>
<dbReference type="AlphaFoldDB" id="A0A975NGC8"/>
<accession>A0A975NGC8</accession>
<evidence type="ECO:0000313" key="2">
    <source>
        <dbReference type="EMBL" id="QWG13639.1"/>
    </source>
</evidence>
<proteinExistence type="predicted"/>
<organism evidence="2 3">
    <name type="scientific">Bradyrhizobium sediminis</name>
    <dbReference type="NCBI Taxonomy" id="2840469"/>
    <lineage>
        <taxon>Bacteria</taxon>
        <taxon>Pseudomonadati</taxon>
        <taxon>Pseudomonadota</taxon>
        <taxon>Alphaproteobacteria</taxon>
        <taxon>Hyphomicrobiales</taxon>
        <taxon>Nitrobacteraceae</taxon>
        <taxon>Bradyrhizobium</taxon>
    </lineage>
</organism>
<feature type="region of interest" description="Disordered" evidence="1">
    <location>
        <begin position="31"/>
        <end position="53"/>
    </location>
</feature>
<evidence type="ECO:0000256" key="1">
    <source>
        <dbReference type="SAM" id="MobiDB-lite"/>
    </source>
</evidence>
<protein>
    <submittedName>
        <fullName evidence="2">Uncharacterized protein</fullName>
    </submittedName>
</protein>
<sequence length="136" mass="15460">MTPDDADNERARLNAEIAALMARVKKLEAERDALPKRKVGRPAGYQSPEESVKHNYSATRRVLSAIQRHEIAQRKLKLSVKVPLRKMDEFIEIACKAFPKAKAERVRTLVNIYRKSGEDKVFSGGRLKRLIADFDA</sequence>
<name>A0A975NGC8_9BRAD</name>
<dbReference type="EMBL" id="CP076134">
    <property type="protein sequence ID" value="QWG13639.1"/>
    <property type="molecule type" value="Genomic_DNA"/>
</dbReference>
<reference evidence="2" key="1">
    <citation type="submission" date="2021-06" db="EMBL/GenBank/DDBJ databases">
        <title>Bradyrhizobium sp. S2-20-1 Genome sequencing.</title>
        <authorList>
            <person name="Jin L."/>
        </authorList>
    </citation>
    <scope>NUCLEOTIDE SEQUENCE</scope>
    <source>
        <strain evidence="2">S2-20-1</strain>
    </source>
</reference>